<dbReference type="EMBL" id="CP000492">
    <property type="protein sequence ID" value="ABL65302.1"/>
    <property type="molecule type" value="Genomic_DNA"/>
</dbReference>
<keyword evidence="3 4" id="KW-0408">Iron</keyword>
<protein>
    <submittedName>
        <fullName evidence="7">Cytochrome c, class I</fullName>
    </submittedName>
</protein>
<evidence type="ECO:0000259" key="6">
    <source>
        <dbReference type="PROSITE" id="PS51007"/>
    </source>
</evidence>
<dbReference type="Pfam" id="PF00034">
    <property type="entry name" value="Cytochrom_C"/>
    <property type="match status" value="1"/>
</dbReference>
<dbReference type="InterPro" id="IPR009056">
    <property type="entry name" value="Cyt_c-like_dom"/>
</dbReference>
<dbReference type="GO" id="GO:0046872">
    <property type="term" value="F:metal ion binding"/>
    <property type="evidence" value="ECO:0007669"/>
    <property type="project" value="UniProtKB-KW"/>
</dbReference>
<keyword evidence="2 4" id="KW-0479">Metal-binding</keyword>
<dbReference type="KEGG" id="cph:Cpha266_1269"/>
<feature type="domain" description="Cytochrome c" evidence="6">
    <location>
        <begin position="23"/>
        <end position="118"/>
    </location>
</feature>
<dbReference type="GO" id="GO:0009055">
    <property type="term" value="F:electron transfer activity"/>
    <property type="evidence" value="ECO:0007669"/>
    <property type="project" value="InterPro"/>
</dbReference>
<proteinExistence type="predicted"/>
<dbReference type="PROSITE" id="PS51007">
    <property type="entry name" value="CYTC"/>
    <property type="match status" value="1"/>
</dbReference>
<evidence type="ECO:0000256" key="4">
    <source>
        <dbReference type="PROSITE-ProRule" id="PRU00433"/>
    </source>
</evidence>
<keyword evidence="8" id="KW-1185">Reference proteome</keyword>
<name>A1BFX5_CHLPD</name>
<dbReference type="STRING" id="290317.Cpha266_1269"/>
<evidence type="ECO:0000256" key="5">
    <source>
        <dbReference type="SAM" id="SignalP"/>
    </source>
</evidence>
<dbReference type="Gene3D" id="1.10.760.10">
    <property type="entry name" value="Cytochrome c-like domain"/>
    <property type="match status" value="1"/>
</dbReference>
<dbReference type="RefSeq" id="WP_011745126.1">
    <property type="nucleotide sequence ID" value="NC_008639.1"/>
</dbReference>
<accession>A1BFX5</accession>
<reference evidence="7 8" key="1">
    <citation type="submission" date="2006-12" db="EMBL/GenBank/DDBJ databases">
        <title>Complete sequence of Chlorobium phaeobacteroides DSM 266.</title>
        <authorList>
            <consortium name="US DOE Joint Genome Institute"/>
            <person name="Copeland A."/>
            <person name="Lucas S."/>
            <person name="Lapidus A."/>
            <person name="Barry K."/>
            <person name="Detter J.C."/>
            <person name="Glavina del Rio T."/>
            <person name="Hammon N."/>
            <person name="Israni S."/>
            <person name="Pitluck S."/>
            <person name="Goltsman E."/>
            <person name="Schmutz J."/>
            <person name="Larimer F."/>
            <person name="Land M."/>
            <person name="Hauser L."/>
            <person name="Mikhailova N."/>
            <person name="Li T."/>
            <person name="Overmann J."/>
            <person name="Bryant D.A."/>
            <person name="Richardson P."/>
        </authorList>
    </citation>
    <scope>NUCLEOTIDE SEQUENCE [LARGE SCALE GENOMIC DNA]</scope>
    <source>
        <strain evidence="7 8">DSM 266</strain>
    </source>
</reference>
<dbReference type="OrthoDB" id="595375at2"/>
<dbReference type="HOGENOM" id="CLU_126606_1_0_10"/>
<dbReference type="eggNOG" id="COG2010">
    <property type="taxonomic scope" value="Bacteria"/>
</dbReference>
<organism evidence="7 8">
    <name type="scientific">Chlorobium phaeobacteroides (strain DSM 266 / SMG 266 / 2430)</name>
    <dbReference type="NCBI Taxonomy" id="290317"/>
    <lineage>
        <taxon>Bacteria</taxon>
        <taxon>Pseudomonadati</taxon>
        <taxon>Chlorobiota</taxon>
        <taxon>Chlorobiia</taxon>
        <taxon>Chlorobiales</taxon>
        <taxon>Chlorobiaceae</taxon>
        <taxon>Chlorobium/Pelodictyon group</taxon>
        <taxon>Chlorobium</taxon>
    </lineage>
</organism>
<evidence type="ECO:0000256" key="1">
    <source>
        <dbReference type="ARBA" id="ARBA00022617"/>
    </source>
</evidence>
<dbReference type="Proteomes" id="UP000008701">
    <property type="component" value="Chromosome"/>
</dbReference>
<evidence type="ECO:0000313" key="7">
    <source>
        <dbReference type="EMBL" id="ABL65302.1"/>
    </source>
</evidence>
<keyword evidence="5" id="KW-0732">Signal</keyword>
<feature type="chain" id="PRO_5002632881" evidence="5">
    <location>
        <begin position="22"/>
        <end position="139"/>
    </location>
</feature>
<dbReference type="SUPFAM" id="SSF46626">
    <property type="entry name" value="Cytochrome c"/>
    <property type="match status" value="1"/>
</dbReference>
<gene>
    <name evidence="7" type="ordered locus">Cpha266_1269</name>
</gene>
<sequence precursor="true">MKLSFILVAGIALLFNSFEQAAASSPDGKAIYNRECSVCHSVNPPPKSAPPLLSLSAQYHRVFKTKAAGVNAIASFLKLPNKKNAVDQNAISKFGLMPVLSLTDAERRTVSEWVWDQYNSSMRMGRGTGSGKGQGRLNP</sequence>
<dbReference type="GO" id="GO:0020037">
    <property type="term" value="F:heme binding"/>
    <property type="evidence" value="ECO:0007669"/>
    <property type="project" value="InterPro"/>
</dbReference>
<dbReference type="InterPro" id="IPR036909">
    <property type="entry name" value="Cyt_c-like_dom_sf"/>
</dbReference>
<evidence type="ECO:0000256" key="2">
    <source>
        <dbReference type="ARBA" id="ARBA00022723"/>
    </source>
</evidence>
<evidence type="ECO:0000256" key="3">
    <source>
        <dbReference type="ARBA" id="ARBA00023004"/>
    </source>
</evidence>
<keyword evidence="1 4" id="KW-0349">Heme</keyword>
<dbReference type="AlphaFoldDB" id="A1BFX5"/>
<feature type="signal peptide" evidence="5">
    <location>
        <begin position="1"/>
        <end position="21"/>
    </location>
</feature>
<evidence type="ECO:0000313" key="8">
    <source>
        <dbReference type="Proteomes" id="UP000008701"/>
    </source>
</evidence>